<dbReference type="InterPro" id="IPR016162">
    <property type="entry name" value="Ald_DH_N"/>
</dbReference>
<dbReference type="InterPro" id="IPR016163">
    <property type="entry name" value="Ald_DH_C"/>
</dbReference>
<sequence length="471" mass="50497">MTSDFISPLIINGVERVGPKTGPVISPATGKQIWSHTSASVKDVDDAVSAATAAFPAWKATQLKDRRNLILKAADALEASYDEIAEAMKQETASDDGWAAFNINTSLEVMRGVAQRLPSIEGRIPQCDDPNMTAMVVKEPYGVVLAIAPWNAPIILAIRAIVFPLAAGNTVVFKSSELSPRTHYLTARIFAQAGFPAGTVNLLGHVREDAETITTAIISSPMVRKVNFTGSTPIGRKIAEISGRHLTPATLELGGKAPMIVCEDADLEAAAIGGAFGAMHHAGQICMSTEKILVHESVAEKFTEGLKAAVQKMYGTSQYLIQSSGVDRVDGLAKDAARLGAGVFPEAQKQQNLNEYNNTVVCNANDKMKLWQTESFGPVVMVSKWTDEEEAIKMANDTEYGLSAAVWTKDIGRGIRIARRIESGAVHINGATVHDEVALPHGGVKNSGYGRFGGTWGLEEFMTTKTITFKV</sequence>
<name>U4KYY7_PYROM</name>
<dbReference type="InterPro" id="IPR050740">
    <property type="entry name" value="Aldehyde_DH_Superfamily"/>
</dbReference>
<dbReference type="Pfam" id="PF00171">
    <property type="entry name" value="Aldedh"/>
    <property type="match status" value="1"/>
</dbReference>
<feature type="active site" evidence="2">
    <location>
        <position position="252"/>
    </location>
</feature>
<evidence type="ECO:0000313" key="6">
    <source>
        <dbReference type="Proteomes" id="UP000018144"/>
    </source>
</evidence>
<dbReference type="SUPFAM" id="SSF53720">
    <property type="entry name" value="ALDH-like"/>
    <property type="match status" value="1"/>
</dbReference>
<dbReference type="OMA" id="PFGGEKH"/>
<dbReference type="AlphaFoldDB" id="U4KYY7"/>
<dbReference type="Gene3D" id="3.40.309.10">
    <property type="entry name" value="Aldehyde Dehydrogenase, Chain A, domain 2"/>
    <property type="match status" value="1"/>
</dbReference>
<dbReference type="PANTHER" id="PTHR43353">
    <property type="entry name" value="SUCCINATE-SEMIALDEHYDE DEHYDROGENASE, MITOCHONDRIAL"/>
    <property type="match status" value="1"/>
</dbReference>
<dbReference type="PROSITE" id="PS00687">
    <property type="entry name" value="ALDEHYDE_DEHYDR_GLU"/>
    <property type="match status" value="1"/>
</dbReference>
<dbReference type="Proteomes" id="UP000018144">
    <property type="component" value="Unassembled WGS sequence"/>
</dbReference>
<feature type="domain" description="Aldehyde dehydrogenase" evidence="4">
    <location>
        <begin position="20"/>
        <end position="467"/>
    </location>
</feature>
<comment type="similarity">
    <text evidence="3">Belongs to the aldehyde dehydrogenase family.</text>
</comment>
<dbReference type="InterPro" id="IPR016161">
    <property type="entry name" value="Ald_DH/histidinol_DH"/>
</dbReference>
<evidence type="ECO:0000256" key="2">
    <source>
        <dbReference type="PROSITE-ProRule" id="PRU10007"/>
    </source>
</evidence>
<dbReference type="STRING" id="1076935.U4KYY7"/>
<reference evidence="5 6" key="1">
    <citation type="journal article" date="2013" name="PLoS Genet.">
        <title>The genome and development-dependent transcriptomes of Pyronema confluens: a window into fungal evolution.</title>
        <authorList>
            <person name="Traeger S."/>
            <person name="Altegoer F."/>
            <person name="Freitag M."/>
            <person name="Gabaldon T."/>
            <person name="Kempken F."/>
            <person name="Kumar A."/>
            <person name="Marcet-Houben M."/>
            <person name="Poggeler S."/>
            <person name="Stajich J.E."/>
            <person name="Nowrousian M."/>
        </authorList>
    </citation>
    <scope>NUCLEOTIDE SEQUENCE [LARGE SCALE GENOMIC DNA]</scope>
    <source>
        <strain evidence="6">CBS 100304</strain>
        <tissue evidence="5">Vegetative mycelium</tissue>
    </source>
</reference>
<dbReference type="CDD" id="cd07105">
    <property type="entry name" value="ALDH_SaliADH"/>
    <property type="match status" value="1"/>
</dbReference>
<evidence type="ECO:0000259" key="4">
    <source>
        <dbReference type="Pfam" id="PF00171"/>
    </source>
</evidence>
<organism evidence="5 6">
    <name type="scientific">Pyronema omphalodes (strain CBS 100304)</name>
    <name type="common">Pyronema confluens</name>
    <dbReference type="NCBI Taxonomy" id="1076935"/>
    <lineage>
        <taxon>Eukaryota</taxon>
        <taxon>Fungi</taxon>
        <taxon>Dikarya</taxon>
        <taxon>Ascomycota</taxon>
        <taxon>Pezizomycotina</taxon>
        <taxon>Pezizomycetes</taxon>
        <taxon>Pezizales</taxon>
        <taxon>Pyronemataceae</taxon>
        <taxon>Pyronema</taxon>
    </lineage>
</organism>
<dbReference type="eggNOG" id="KOG2451">
    <property type="taxonomic scope" value="Eukaryota"/>
</dbReference>
<evidence type="ECO:0000256" key="1">
    <source>
        <dbReference type="ARBA" id="ARBA00023002"/>
    </source>
</evidence>
<evidence type="ECO:0000313" key="5">
    <source>
        <dbReference type="EMBL" id="CCX07221.1"/>
    </source>
</evidence>
<protein>
    <submittedName>
        <fullName evidence="5">Similar to Salicylaldehyde dehydrogenase acc. no. P0A390</fullName>
    </submittedName>
</protein>
<dbReference type="EMBL" id="HF935343">
    <property type="protein sequence ID" value="CCX07221.1"/>
    <property type="molecule type" value="Genomic_DNA"/>
</dbReference>
<evidence type="ECO:0000256" key="3">
    <source>
        <dbReference type="RuleBase" id="RU003345"/>
    </source>
</evidence>
<accession>U4KYY7</accession>
<dbReference type="InterPro" id="IPR029510">
    <property type="entry name" value="Ald_DH_CS_GLU"/>
</dbReference>
<gene>
    <name evidence="5" type="ORF">PCON_06810</name>
</gene>
<dbReference type="InterPro" id="IPR015590">
    <property type="entry name" value="Aldehyde_DH_dom"/>
</dbReference>
<dbReference type="GO" id="GO:0004777">
    <property type="term" value="F:succinate-semialdehyde dehydrogenase (NAD+) activity"/>
    <property type="evidence" value="ECO:0007669"/>
    <property type="project" value="TreeGrafter"/>
</dbReference>
<dbReference type="GO" id="GO:0009450">
    <property type="term" value="P:gamma-aminobutyric acid catabolic process"/>
    <property type="evidence" value="ECO:0007669"/>
    <property type="project" value="TreeGrafter"/>
</dbReference>
<keyword evidence="1 3" id="KW-0560">Oxidoreductase</keyword>
<proteinExistence type="inferred from homology"/>
<dbReference type="PANTHER" id="PTHR43353:SF6">
    <property type="entry name" value="CYTOPLASMIC ALDEHYDE DEHYDROGENASE (EUROFUNG)"/>
    <property type="match status" value="1"/>
</dbReference>
<keyword evidence="6" id="KW-1185">Reference proteome</keyword>
<dbReference type="Gene3D" id="3.40.605.10">
    <property type="entry name" value="Aldehyde Dehydrogenase, Chain A, domain 1"/>
    <property type="match status" value="1"/>
</dbReference>
<dbReference type="OrthoDB" id="310895at2759"/>